<dbReference type="InterPro" id="IPR022372">
    <property type="entry name" value="Accessory_SS_Asp1"/>
</dbReference>
<reference evidence="1 2" key="1">
    <citation type="journal article" date="2015" name="Genome Announc.">
        <title>Expanding the biotechnology potential of lactobacilli through comparative genomics of 213 strains and associated genera.</title>
        <authorList>
            <person name="Sun Z."/>
            <person name="Harris H.M."/>
            <person name="McCann A."/>
            <person name="Guo C."/>
            <person name="Argimon S."/>
            <person name="Zhang W."/>
            <person name="Yang X."/>
            <person name="Jeffery I.B."/>
            <person name="Cooney J.C."/>
            <person name="Kagawa T.F."/>
            <person name="Liu W."/>
            <person name="Song Y."/>
            <person name="Salvetti E."/>
            <person name="Wrobel A."/>
            <person name="Rasinkangas P."/>
            <person name="Parkhill J."/>
            <person name="Rea M.C."/>
            <person name="O'Sullivan O."/>
            <person name="Ritari J."/>
            <person name="Douillard F.P."/>
            <person name="Paul Ross R."/>
            <person name="Yang R."/>
            <person name="Briner A.E."/>
            <person name="Felis G.E."/>
            <person name="de Vos W.M."/>
            <person name="Barrangou R."/>
            <person name="Klaenhammer T.R."/>
            <person name="Caufield P.W."/>
            <person name="Cui Y."/>
            <person name="Zhang H."/>
            <person name="O'Toole P.W."/>
        </authorList>
    </citation>
    <scope>NUCLEOTIDE SEQUENCE [LARGE SCALE GENOMIC DNA]</scope>
    <source>
        <strain evidence="1 2">DSM 20410</strain>
    </source>
</reference>
<evidence type="ECO:0000313" key="1">
    <source>
        <dbReference type="EMBL" id="KRN46507.1"/>
    </source>
</evidence>
<keyword evidence="2" id="KW-1185">Reference proteome</keyword>
<gene>
    <name evidence="1" type="ORF">IV50_GL000784</name>
</gene>
<dbReference type="RefSeq" id="WP_057745352.1">
    <property type="nucleotide sequence ID" value="NZ_BJLU01000004.1"/>
</dbReference>
<comment type="caution">
    <text evidence="1">The sequence shown here is derived from an EMBL/GenBank/DDBJ whole genome shotgun (WGS) entry which is preliminary data.</text>
</comment>
<dbReference type="AlphaFoldDB" id="A0A0R2H2A8"/>
<dbReference type="GO" id="GO:0015031">
    <property type="term" value="P:protein transport"/>
    <property type="evidence" value="ECO:0007669"/>
    <property type="project" value="InterPro"/>
</dbReference>
<dbReference type="OrthoDB" id="9767875at2"/>
<sequence length="534" mass="60983">MVLIMPNFNTQTEHPELDTGIAVAKVFQANQVETELVFAHEFPNLRTKLKQAQVPFFPWWHVFDAIQAVPFKMGVPMVLKDVPLEPGVEPFMDVNDAYYYREGRLVKHVHLLERYIVQFITYYDENGERITDYYDDRGFVTFRAWLNSAGKLEKKSWLTPAGQPVLTALADQKVIVEPKHQKRFKSAVYHNIDEVVQEKIREHIQMLETKPAMILEENDVHLHEVLDNLAPELQKAIILMADENHQQDAMALPHDDLELVFTSDAARNAYFGTSEPTSNSHVISPYPARLELGASNEMANMNIVLQLADGLSPNDTTTLTQTLAQMLIADENKVMYACIDGLSPDQVTFHLRVVEAFTKEIGITYNDADYKIFESTMERSMMSSEADVMDYLDQQYEKEDREPISDEKQAQIIAAYQLRQRFVVLDTPSMEKQLGLIKQARVFVDLRRVPDAQLQAQALSTGLPQITVGANTFVTQGVNGFVLADPMELPQALTYFTDDLKHWNEALVENVRQVEQHSEFNLITAWEGLMNYGH</sequence>
<organism evidence="1 2">
    <name type="scientific">Weissella viridescens</name>
    <name type="common">Lactobacillus viridescens</name>
    <dbReference type="NCBI Taxonomy" id="1629"/>
    <lineage>
        <taxon>Bacteria</taxon>
        <taxon>Bacillati</taxon>
        <taxon>Bacillota</taxon>
        <taxon>Bacilli</taxon>
        <taxon>Lactobacillales</taxon>
        <taxon>Lactobacillaceae</taxon>
        <taxon>Weissella</taxon>
    </lineage>
</organism>
<dbReference type="Pfam" id="PF16993">
    <property type="entry name" value="Asp1"/>
    <property type="match status" value="1"/>
</dbReference>
<dbReference type="Proteomes" id="UP000051992">
    <property type="component" value="Unassembled WGS sequence"/>
</dbReference>
<dbReference type="PATRIC" id="fig|1629.5.peg.789"/>
<accession>A0A0R2H2A8</accession>
<name>A0A0R2H2A8_WEIVI</name>
<evidence type="ECO:0000313" key="2">
    <source>
        <dbReference type="Proteomes" id="UP000051992"/>
    </source>
</evidence>
<proteinExistence type="predicted"/>
<dbReference type="EMBL" id="JQBM01000002">
    <property type="protein sequence ID" value="KRN46507.1"/>
    <property type="molecule type" value="Genomic_DNA"/>
</dbReference>
<protein>
    <submittedName>
        <fullName evidence="1">Uncharacterized protein</fullName>
    </submittedName>
</protein>